<dbReference type="GO" id="GO:0006071">
    <property type="term" value="P:glycerol metabolic process"/>
    <property type="evidence" value="ECO:0007669"/>
    <property type="project" value="UniProtKB-KW"/>
</dbReference>
<organism evidence="16">
    <name type="scientific">Leptocylindrus danicus</name>
    <dbReference type="NCBI Taxonomy" id="163516"/>
    <lineage>
        <taxon>Eukaryota</taxon>
        <taxon>Sar</taxon>
        <taxon>Stramenopiles</taxon>
        <taxon>Ochrophyta</taxon>
        <taxon>Bacillariophyta</taxon>
        <taxon>Coscinodiscophyceae</taxon>
        <taxon>Chaetocerotophycidae</taxon>
        <taxon>Leptocylindrales</taxon>
        <taxon>Leptocylindraceae</taxon>
        <taxon>Leptocylindrus</taxon>
    </lineage>
</organism>
<keyword evidence="9" id="KW-0319">Glycerol metabolism</keyword>
<evidence type="ECO:0000256" key="4">
    <source>
        <dbReference type="ARBA" id="ARBA00005420"/>
    </source>
</evidence>
<keyword evidence="13 15" id="KW-0472">Membrane</keyword>
<dbReference type="EC" id="2.3.1.20" evidence="5"/>
<keyword evidence="8 15" id="KW-0812">Transmembrane</keyword>
<keyword evidence="10" id="KW-0256">Endoplasmic reticulum</keyword>
<gene>
    <name evidence="16" type="ORF">LDAN0321_LOCUS1841</name>
</gene>
<evidence type="ECO:0000256" key="12">
    <source>
        <dbReference type="ARBA" id="ARBA00023098"/>
    </source>
</evidence>
<dbReference type="PANTHER" id="PTHR12317:SF0">
    <property type="entry name" value="ACYLTRANSFERASE"/>
    <property type="match status" value="1"/>
</dbReference>
<dbReference type="GO" id="GO:0005789">
    <property type="term" value="C:endoplasmic reticulum membrane"/>
    <property type="evidence" value="ECO:0007669"/>
    <property type="project" value="UniProtKB-SubCell"/>
</dbReference>
<comment type="pathway">
    <text evidence="2">Glycerolipid metabolism; triacylglycerol biosynthesis.</text>
</comment>
<keyword evidence="14" id="KW-0012">Acyltransferase</keyword>
<dbReference type="GO" id="GO:0019432">
    <property type="term" value="P:triglyceride biosynthetic process"/>
    <property type="evidence" value="ECO:0007669"/>
    <property type="project" value="TreeGrafter"/>
</dbReference>
<evidence type="ECO:0000256" key="1">
    <source>
        <dbReference type="ARBA" id="ARBA00004477"/>
    </source>
</evidence>
<evidence type="ECO:0000256" key="14">
    <source>
        <dbReference type="ARBA" id="ARBA00023315"/>
    </source>
</evidence>
<comment type="subcellular location">
    <subcellularLocation>
        <location evidence="1">Endoplasmic reticulum membrane</location>
        <topology evidence="1">Multi-pass membrane protein</topology>
    </subcellularLocation>
</comment>
<evidence type="ECO:0000313" key="16">
    <source>
        <dbReference type="EMBL" id="CAD9558955.1"/>
    </source>
</evidence>
<dbReference type="Pfam" id="PF03982">
    <property type="entry name" value="DAGAT"/>
    <property type="match status" value="1"/>
</dbReference>
<keyword evidence="12" id="KW-0443">Lipid metabolism</keyword>
<comment type="similarity">
    <text evidence="4">Belongs to the diacylglycerol acyltransferase family.</text>
</comment>
<feature type="transmembrane region" description="Helical" evidence="15">
    <location>
        <begin position="6"/>
        <end position="28"/>
    </location>
</feature>
<keyword evidence="11 15" id="KW-1133">Transmembrane helix</keyword>
<evidence type="ECO:0000256" key="10">
    <source>
        <dbReference type="ARBA" id="ARBA00022824"/>
    </source>
</evidence>
<keyword evidence="7" id="KW-0808">Transferase</keyword>
<dbReference type="EMBL" id="HBGY01002870">
    <property type="protein sequence ID" value="CAD9558955.1"/>
    <property type="molecule type" value="Transcribed_RNA"/>
</dbReference>
<protein>
    <recommendedName>
        <fullName evidence="5">diacylglycerol O-acyltransferase</fullName>
        <ecNumber evidence="5">2.3.1.20</ecNumber>
    </recommendedName>
</protein>
<dbReference type="PANTHER" id="PTHR12317">
    <property type="entry name" value="DIACYLGLYCEROL O-ACYLTRANSFERASE"/>
    <property type="match status" value="1"/>
</dbReference>
<evidence type="ECO:0000256" key="3">
    <source>
        <dbReference type="ARBA" id="ARBA00005189"/>
    </source>
</evidence>
<accession>A0A7S2NUE9</accession>
<name>A0A7S2NUE9_9STRA</name>
<proteinExistence type="inferred from homology"/>
<sequence>MRKRVPVVPVYVFGCSDYFLTSTVFYNVRHTLMKKFGICIPLCRGLYNSMCPLPIKTTIVFGEPMELFDIMGEEKRQPTEEELSAAHDKFCVALRDLFDKHKTRLGYADRTLTIK</sequence>
<comment type="pathway">
    <text evidence="3">Lipid metabolism.</text>
</comment>
<evidence type="ECO:0000256" key="13">
    <source>
        <dbReference type="ARBA" id="ARBA00023136"/>
    </source>
</evidence>
<evidence type="ECO:0000256" key="15">
    <source>
        <dbReference type="SAM" id="Phobius"/>
    </source>
</evidence>
<dbReference type="GO" id="GO:0004144">
    <property type="term" value="F:diacylglycerol O-acyltransferase activity"/>
    <property type="evidence" value="ECO:0007669"/>
    <property type="project" value="UniProtKB-EC"/>
</dbReference>
<evidence type="ECO:0000256" key="9">
    <source>
        <dbReference type="ARBA" id="ARBA00022798"/>
    </source>
</evidence>
<evidence type="ECO:0000256" key="7">
    <source>
        <dbReference type="ARBA" id="ARBA00022679"/>
    </source>
</evidence>
<evidence type="ECO:0000256" key="8">
    <source>
        <dbReference type="ARBA" id="ARBA00022692"/>
    </source>
</evidence>
<dbReference type="AlphaFoldDB" id="A0A7S2NUE9"/>
<keyword evidence="6" id="KW-0444">Lipid biosynthesis</keyword>
<reference evidence="16" key="1">
    <citation type="submission" date="2021-01" db="EMBL/GenBank/DDBJ databases">
        <authorList>
            <person name="Corre E."/>
            <person name="Pelletier E."/>
            <person name="Niang G."/>
            <person name="Scheremetjew M."/>
            <person name="Finn R."/>
            <person name="Kale V."/>
            <person name="Holt S."/>
            <person name="Cochrane G."/>
            <person name="Meng A."/>
            <person name="Brown T."/>
            <person name="Cohen L."/>
        </authorList>
    </citation>
    <scope>NUCLEOTIDE SEQUENCE</scope>
    <source>
        <strain evidence="16">B650</strain>
    </source>
</reference>
<dbReference type="InterPro" id="IPR007130">
    <property type="entry name" value="DAGAT"/>
</dbReference>
<evidence type="ECO:0000256" key="6">
    <source>
        <dbReference type="ARBA" id="ARBA00022516"/>
    </source>
</evidence>
<evidence type="ECO:0000256" key="11">
    <source>
        <dbReference type="ARBA" id="ARBA00022989"/>
    </source>
</evidence>
<evidence type="ECO:0000256" key="2">
    <source>
        <dbReference type="ARBA" id="ARBA00004771"/>
    </source>
</evidence>
<evidence type="ECO:0000256" key="5">
    <source>
        <dbReference type="ARBA" id="ARBA00013244"/>
    </source>
</evidence>